<protein>
    <submittedName>
        <fullName evidence="2">TIR domain-containing protein</fullName>
    </submittedName>
</protein>
<dbReference type="Proteomes" id="UP000290365">
    <property type="component" value="Chromosome"/>
</dbReference>
<accession>A0A4P6JTR2</accession>
<dbReference type="SUPFAM" id="SSF52200">
    <property type="entry name" value="Toll/Interleukin receptor TIR domain"/>
    <property type="match status" value="1"/>
</dbReference>
<evidence type="ECO:0000259" key="1">
    <source>
        <dbReference type="PROSITE" id="PS50104"/>
    </source>
</evidence>
<dbReference type="GO" id="GO:0007165">
    <property type="term" value="P:signal transduction"/>
    <property type="evidence" value="ECO:0007669"/>
    <property type="project" value="InterPro"/>
</dbReference>
<dbReference type="Gene3D" id="3.40.50.10140">
    <property type="entry name" value="Toll/interleukin-1 receptor homology (TIR) domain"/>
    <property type="match status" value="1"/>
</dbReference>
<keyword evidence="3" id="KW-1185">Reference proteome</keyword>
<name>A0A4P6JTR2_KTERU</name>
<dbReference type="Pfam" id="PF13676">
    <property type="entry name" value="TIR_2"/>
    <property type="match status" value="1"/>
</dbReference>
<dbReference type="OrthoDB" id="165080at2"/>
<organism evidence="2 3">
    <name type="scientific">Ktedonosporobacter rubrisoli</name>
    <dbReference type="NCBI Taxonomy" id="2509675"/>
    <lineage>
        <taxon>Bacteria</taxon>
        <taxon>Bacillati</taxon>
        <taxon>Chloroflexota</taxon>
        <taxon>Ktedonobacteria</taxon>
        <taxon>Ktedonobacterales</taxon>
        <taxon>Ktedonosporobacteraceae</taxon>
        <taxon>Ktedonosporobacter</taxon>
    </lineage>
</organism>
<dbReference type="RefSeq" id="WP_129890032.1">
    <property type="nucleotide sequence ID" value="NZ_CP035758.1"/>
</dbReference>
<proteinExistence type="predicted"/>
<dbReference type="KEGG" id="kbs:EPA93_24540"/>
<dbReference type="AlphaFoldDB" id="A0A4P6JTR2"/>
<dbReference type="InterPro" id="IPR035897">
    <property type="entry name" value="Toll_tir_struct_dom_sf"/>
</dbReference>
<dbReference type="EMBL" id="CP035758">
    <property type="protein sequence ID" value="QBD78979.1"/>
    <property type="molecule type" value="Genomic_DNA"/>
</dbReference>
<feature type="domain" description="TIR" evidence="1">
    <location>
        <begin position="7"/>
        <end position="162"/>
    </location>
</feature>
<evidence type="ECO:0000313" key="3">
    <source>
        <dbReference type="Proteomes" id="UP000290365"/>
    </source>
</evidence>
<dbReference type="InterPro" id="IPR000157">
    <property type="entry name" value="TIR_dom"/>
</dbReference>
<sequence length="162" mass="18863">MSMEIKKPVTLYLSYAQQDKVLKQEFEPHLASLQQVGLISQWIERQVQPGNDWSQVVDPRLLESQLYLVLLSPSLIASGYCSGAEMQAAIERSVKRVVREMLICPIILRHCGWADLPIERFQPMPTNGRPIAFRPEHEREDIWWGIYRELRGLIKNHLQNQE</sequence>
<gene>
    <name evidence="2" type="ORF">EPA93_24540</name>
</gene>
<dbReference type="PROSITE" id="PS50104">
    <property type="entry name" value="TIR"/>
    <property type="match status" value="1"/>
</dbReference>
<evidence type="ECO:0000313" key="2">
    <source>
        <dbReference type="EMBL" id="QBD78979.1"/>
    </source>
</evidence>
<reference evidence="2 3" key="1">
    <citation type="submission" date="2019-01" db="EMBL/GenBank/DDBJ databases">
        <title>Ktedonosporobacter rubrisoli SCAWS-G2.</title>
        <authorList>
            <person name="Huang Y."/>
            <person name="Yan B."/>
        </authorList>
    </citation>
    <scope>NUCLEOTIDE SEQUENCE [LARGE SCALE GENOMIC DNA]</scope>
    <source>
        <strain evidence="2 3">SCAWS-G2</strain>
    </source>
</reference>